<dbReference type="Proteomes" id="UP000244225">
    <property type="component" value="Unassembled WGS sequence"/>
</dbReference>
<reference evidence="1 2" key="1">
    <citation type="submission" date="2018-04" db="EMBL/GenBank/DDBJ databases">
        <title>Genomic Encyclopedia of Archaeal and Bacterial Type Strains, Phase II (KMG-II): from individual species to whole genera.</title>
        <authorList>
            <person name="Goeker M."/>
        </authorList>
    </citation>
    <scope>NUCLEOTIDE SEQUENCE [LARGE SCALE GENOMIC DNA]</scope>
    <source>
        <strain evidence="1 2">DSM 100162</strain>
    </source>
</reference>
<accession>A0A2T5YE94</accession>
<comment type="caution">
    <text evidence="1">The sequence shown here is derived from an EMBL/GenBank/DDBJ whole genome shotgun (WGS) entry which is preliminary data.</text>
</comment>
<keyword evidence="2" id="KW-1185">Reference proteome</keyword>
<sequence>MYEGQLKGRCRIYVLTSSLDLSEIEHSKAYGLVYGFIHKPMDSKDVQVIAAEIDERE</sequence>
<protein>
    <recommendedName>
        <fullName evidence="3">Response regulatory domain-containing protein</fullName>
    </recommendedName>
</protein>
<evidence type="ECO:0000313" key="1">
    <source>
        <dbReference type="EMBL" id="PTX15034.1"/>
    </source>
</evidence>
<evidence type="ECO:0008006" key="3">
    <source>
        <dbReference type="Google" id="ProtNLM"/>
    </source>
</evidence>
<dbReference type="AlphaFoldDB" id="A0A2T5YE94"/>
<gene>
    <name evidence="1" type="ORF">C8N40_109132</name>
</gene>
<name>A0A2T5YE94_9BACT</name>
<proteinExistence type="predicted"/>
<dbReference type="EMBL" id="QBKI01000009">
    <property type="protein sequence ID" value="PTX15034.1"/>
    <property type="molecule type" value="Genomic_DNA"/>
</dbReference>
<organism evidence="1 2">
    <name type="scientific">Pontibacter mucosus</name>
    <dbReference type="NCBI Taxonomy" id="1649266"/>
    <lineage>
        <taxon>Bacteria</taxon>
        <taxon>Pseudomonadati</taxon>
        <taxon>Bacteroidota</taxon>
        <taxon>Cytophagia</taxon>
        <taxon>Cytophagales</taxon>
        <taxon>Hymenobacteraceae</taxon>
        <taxon>Pontibacter</taxon>
    </lineage>
</organism>
<evidence type="ECO:0000313" key="2">
    <source>
        <dbReference type="Proteomes" id="UP000244225"/>
    </source>
</evidence>